<protein>
    <submittedName>
        <fullName evidence="2">Uncharacterized protein</fullName>
    </submittedName>
</protein>
<sequence length="539" mass="55040">MQAAMSNIRHRNERHITIFSVSHTLFFCATWAQATMAQSEAAVASDTPLANYALIPSAPSRPILIPSQPIGIIPSRSHAPELIPSQPPGLIPSQPPSIPATPLPSSLTATIVPPGLIPSSPILIPSSSPPESVPSAPPGTRPSMPGLIPSRPINSGTDFLSPTISDVDETLVKPSMTSTEEPLRPIPAETTAPGDPNGHHEIAEPNFTITQPCRGCSPITLISQPGWSSWPLTTAAAAAEQEKITTGSPQATVSAGSSNIIISKEPTGGNFVIGGSTTVSAGQTVIFDNTPVVIQTTGSSTEIIVGTETMRFEPPLSTSLQTPITEAPVLPTVTIGTQVLTANSASEYIISEQTLTPGGSAVTVDGTTISLLPSATALVVNGVTSTLAQAYGAVYTTTDTPLLTLNNHVYEANRAGYYILGPGTTLVPGGAPVTVSGTVVSLEPHGTVAVIQGSTSVMQPVTTVVTVTRGGGGGYGDGGGTGGDIVYSSDIPGILPYPTSVPDSASVILGVPGVDATDGWLEAVLVLGCFGLGWLAVWL</sequence>
<feature type="compositionally biased region" description="Pro residues" evidence="1">
    <location>
        <begin position="85"/>
        <end position="102"/>
    </location>
</feature>
<dbReference type="Proteomes" id="UP000240883">
    <property type="component" value="Unassembled WGS sequence"/>
</dbReference>
<accession>A0A2T2NE96</accession>
<feature type="region of interest" description="Disordered" evidence="1">
    <location>
        <begin position="120"/>
        <end position="146"/>
    </location>
</feature>
<organism evidence="2 3">
    <name type="scientific">Corynespora cassiicola Philippines</name>
    <dbReference type="NCBI Taxonomy" id="1448308"/>
    <lineage>
        <taxon>Eukaryota</taxon>
        <taxon>Fungi</taxon>
        <taxon>Dikarya</taxon>
        <taxon>Ascomycota</taxon>
        <taxon>Pezizomycotina</taxon>
        <taxon>Dothideomycetes</taxon>
        <taxon>Pleosporomycetidae</taxon>
        <taxon>Pleosporales</taxon>
        <taxon>Corynesporascaceae</taxon>
        <taxon>Corynespora</taxon>
    </lineage>
</organism>
<feature type="region of interest" description="Disordered" evidence="1">
    <location>
        <begin position="75"/>
        <end position="105"/>
    </location>
</feature>
<gene>
    <name evidence="2" type="ORF">BS50DRAFT_84114</name>
</gene>
<evidence type="ECO:0000256" key="1">
    <source>
        <dbReference type="SAM" id="MobiDB-lite"/>
    </source>
</evidence>
<feature type="region of interest" description="Disordered" evidence="1">
    <location>
        <begin position="175"/>
        <end position="199"/>
    </location>
</feature>
<proteinExistence type="predicted"/>
<feature type="compositionally biased region" description="Pro residues" evidence="1">
    <location>
        <begin position="127"/>
        <end position="140"/>
    </location>
</feature>
<dbReference type="STRING" id="1448308.A0A2T2NE96"/>
<reference evidence="2 3" key="1">
    <citation type="journal article" date="2018" name="Front. Microbiol.">
        <title>Genome-Wide Analysis of Corynespora cassiicola Leaf Fall Disease Putative Effectors.</title>
        <authorList>
            <person name="Lopez D."/>
            <person name="Ribeiro S."/>
            <person name="Label P."/>
            <person name="Fumanal B."/>
            <person name="Venisse J.S."/>
            <person name="Kohler A."/>
            <person name="de Oliveira R.R."/>
            <person name="Labutti K."/>
            <person name="Lipzen A."/>
            <person name="Lail K."/>
            <person name="Bauer D."/>
            <person name="Ohm R.A."/>
            <person name="Barry K.W."/>
            <person name="Spatafora J."/>
            <person name="Grigoriev I.V."/>
            <person name="Martin F.M."/>
            <person name="Pujade-Renaud V."/>
        </authorList>
    </citation>
    <scope>NUCLEOTIDE SEQUENCE [LARGE SCALE GENOMIC DNA]</scope>
    <source>
        <strain evidence="2 3">Philippines</strain>
    </source>
</reference>
<name>A0A2T2NE96_CORCC</name>
<dbReference type="AlphaFoldDB" id="A0A2T2NE96"/>
<keyword evidence="3" id="KW-1185">Reference proteome</keyword>
<evidence type="ECO:0000313" key="3">
    <source>
        <dbReference type="Proteomes" id="UP000240883"/>
    </source>
</evidence>
<evidence type="ECO:0000313" key="2">
    <source>
        <dbReference type="EMBL" id="PSN63566.1"/>
    </source>
</evidence>
<dbReference type="OrthoDB" id="3642826at2759"/>
<dbReference type="EMBL" id="KZ678139">
    <property type="protein sequence ID" value="PSN63566.1"/>
    <property type="molecule type" value="Genomic_DNA"/>
</dbReference>